<feature type="transmembrane region" description="Helical" evidence="6">
    <location>
        <begin position="492"/>
        <end position="514"/>
    </location>
</feature>
<evidence type="ECO:0000313" key="9">
    <source>
        <dbReference type="Proteomes" id="UP000815677"/>
    </source>
</evidence>
<evidence type="ECO:0000256" key="2">
    <source>
        <dbReference type="ARBA" id="ARBA00022692"/>
    </source>
</evidence>
<keyword evidence="3 6" id="KW-1133">Transmembrane helix</keyword>
<evidence type="ECO:0000256" key="5">
    <source>
        <dbReference type="SAM" id="MobiDB-lite"/>
    </source>
</evidence>
<gene>
    <name evidence="8" type="ORF">MCHLO_13190</name>
</gene>
<reference evidence="8" key="1">
    <citation type="submission" date="2014-09" db="EMBL/GenBank/DDBJ databases">
        <title>Genome sequence of the luminous mushroom Mycena chlorophos for searching fungal bioluminescence genes.</title>
        <authorList>
            <person name="Tanaka Y."/>
            <person name="Kasuga D."/>
            <person name="Oba Y."/>
            <person name="Hase S."/>
            <person name="Sato K."/>
            <person name="Oba Y."/>
            <person name="Sakakibara Y."/>
        </authorList>
    </citation>
    <scope>NUCLEOTIDE SEQUENCE</scope>
</reference>
<feature type="transmembrane region" description="Helical" evidence="6">
    <location>
        <begin position="362"/>
        <end position="379"/>
    </location>
</feature>
<evidence type="ECO:0000259" key="7">
    <source>
        <dbReference type="PROSITE" id="PS50850"/>
    </source>
</evidence>
<keyword evidence="4 6" id="KW-0472">Membrane</keyword>
<feature type="transmembrane region" description="Helical" evidence="6">
    <location>
        <begin position="187"/>
        <end position="209"/>
    </location>
</feature>
<dbReference type="EMBL" id="DF849315">
    <property type="protein sequence ID" value="GAT56546.1"/>
    <property type="molecule type" value="Genomic_DNA"/>
</dbReference>
<evidence type="ECO:0000256" key="1">
    <source>
        <dbReference type="ARBA" id="ARBA00004141"/>
    </source>
</evidence>
<comment type="subcellular location">
    <subcellularLocation>
        <location evidence="1">Membrane</location>
        <topology evidence="1">Multi-pass membrane protein</topology>
    </subcellularLocation>
</comment>
<feature type="domain" description="Major facilitator superfamily (MFS) profile" evidence="7">
    <location>
        <begin position="92"/>
        <end position="519"/>
    </location>
</feature>
<feature type="transmembrane region" description="Helical" evidence="6">
    <location>
        <begin position="158"/>
        <end position="175"/>
    </location>
</feature>
<dbReference type="PANTHER" id="PTHR23502">
    <property type="entry name" value="MAJOR FACILITATOR SUPERFAMILY"/>
    <property type="match status" value="1"/>
</dbReference>
<dbReference type="InterPro" id="IPR020846">
    <property type="entry name" value="MFS_dom"/>
</dbReference>
<evidence type="ECO:0000256" key="6">
    <source>
        <dbReference type="SAM" id="Phobius"/>
    </source>
</evidence>
<evidence type="ECO:0000256" key="3">
    <source>
        <dbReference type="ARBA" id="ARBA00022989"/>
    </source>
</evidence>
<feature type="transmembrane region" description="Helical" evidence="6">
    <location>
        <begin position="248"/>
        <end position="268"/>
    </location>
</feature>
<evidence type="ECO:0000313" key="8">
    <source>
        <dbReference type="EMBL" id="GAT56546.1"/>
    </source>
</evidence>
<sequence>MLGVFTTHEPTEGLAVKSVEDLNETNIDPHIHLDARALSDAPDDSTLASKDNKAEDSDRQGSEKSPEPLYVEFEPGDSRDPVNYSRSRKWAITAIACYSTFIAASTSSAYSLGFSTMTTDLNCTELRATVGLSVYNLGFGLVPLVSSSLSEEFGRQPLYLASATGFTLMYLAIALAQNIQTVIVARFLQGGFGSTWATMVGGTIADIWLPQERGLPMAIFSVAAVGGTGLGPVAAGWIEMNPHLGWRWIQWIQMIHCGVYSIFVPLLMRETRSSILLTRLAKKLRKETGDKRYRARVEDERADLATLIFISCTRPIRLLFTEPVVSSFSLWVGFLWGLMFCMIDSIPGVFSDLHLFNIGEQGTAFISLAIGTALGFGLHFYQDHLYHKFVGKKGPEARLISVCGAAIMLPISIFIYAWCSFARIHWISLIIALTLYIWATYIVYLAVFSYLADCYGPFASSALAGQSLCRNLMGTAFPLFTRQMFARLGYNWANTIFALIATVMVPIPFILYNFGPQIRARSHFSSVVMEREAAAAASTAAQTADEKR</sequence>
<feature type="transmembrane region" description="Helical" evidence="6">
    <location>
        <begin position="328"/>
        <end position="350"/>
    </location>
</feature>
<accession>A0ABQ0M2Y0</accession>
<feature type="transmembrane region" description="Helical" evidence="6">
    <location>
        <begin position="90"/>
        <end position="114"/>
    </location>
</feature>
<feature type="compositionally biased region" description="Basic and acidic residues" evidence="5">
    <location>
        <begin position="50"/>
        <end position="66"/>
    </location>
</feature>
<dbReference type="CDD" id="cd17323">
    <property type="entry name" value="MFS_Tpo1_MDR_like"/>
    <property type="match status" value="1"/>
</dbReference>
<dbReference type="PROSITE" id="PS50850">
    <property type="entry name" value="MFS"/>
    <property type="match status" value="1"/>
</dbReference>
<protein>
    <submittedName>
        <fullName evidence="8">Drug transporter</fullName>
    </submittedName>
</protein>
<feature type="region of interest" description="Disordered" evidence="5">
    <location>
        <begin position="36"/>
        <end position="77"/>
    </location>
</feature>
<evidence type="ECO:0000256" key="4">
    <source>
        <dbReference type="ARBA" id="ARBA00023136"/>
    </source>
</evidence>
<dbReference type="InterPro" id="IPR011701">
    <property type="entry name" value="MFS"/>
</dbReference>
<feature type="transmembrane region" description="Helical" evidence="6">
    <location>
        <begin position="399"/>
        <end position="419"/>
    </location>
</feature>
<feature type="transmembrane region" description="Helical" evidence="6">
    <location>
        <begin position="126"/>
        <end position="146"/>
    </location>
</feature>
<dbReference type="Gene3D" id="1.20.1250.20">
    <property type="entry name" value="MFS general substrate transporter like domains"/>
    <property type="match status" value="1"/>
</dbReference>
<proteinExistence type="predicted"/>
<feature type="transmembrane region" description="Helical" evidence="6">
    <location>
        <begin position="426"/>
        <end position="451"/>
    </location>
</feature>
<keyword evidence="2 6" id="KW-0812">Transmembrane</keyword>
<name>A0ABQ0M2Y0_MYCCL</name>
<organism evidence="8 9">
    <name type="scientific">Mycena chlorophos</name>
    <name type="common">Agaric fungus</name>
    <name type="synonym">Agaricus chlorophos</name>
    <dbReference type="NCBI Taxonomy" id="658473"/>
    <lineage>
        <taxon>Eukaryota</taxon>
        <taxon>Fungi</taxon>
        <taxon>Dikarya</taxon>
        <taxon>Basidiomycota</taxon>
        <taxon>Agaricomycotina</taxon>
        <taxon>Agaricomycetes</taxon>
        <taxon>Agaricomycetidae</taxon>
        <taxon>Agaricales</taxon>
        <taxon>Marasmiineae</taxon>
        <taxon>Mycenaceae</taxon>
        <taxon>Mycena</taxon>
    </lineage>
</organism>
<keyword evidence="9" id="KW-1185">Reference proteome</keyword>
<dbReference type="InterPro" id="IPR036259">
    <property type="entry name" value="MFS_trans_sf"/>
</dbReference>
<dbReference type="PANTHER" id="PTHR23502:SF134">
    <property type="entry name" value="MAJOR FACILITATOR SUPERFAMILY (MFS) PROFILE DOMAIN-CONTAINING PROTEIN-RELATED"/>
    <property type="match status" value="1"/>
</dbReference>
<feature type="transmembrane region" description="Helical" evidence="6">
    <location>
        <begin position="215"/>
        <end position="236"/>
    </location>
</feature>
<dbReference type="SUPFAM" id="SSF103473">
    <property type="entry name" value="MFS general substrate transporter"/>
    <property type="match status" value="1"/>
</dbReference>
<dbReference type="Pfam" id="PF07690">
    <property type="entry name" value="MFS_1"/>
    <property type="match status" value="1"/>
</dbReference>
<dbReference type="Proteomes" id="UP000815677">
    <property type="component" value="Unassembled WGS sequence"/>
</dbReference>